<dbReference type="RefSeq" id="XP_018293209.1">
    <property type="nucleotide sequence ID" value="XM_018435649.1"/>
</dbReference>
<feature type="transmembrane region" description="Helical" evidence="2">
    <location>
        <begin position="115"/>
        <end position="137"/>
    </location>
</feature>
<keyword evidence="2" id="KW-0472">Membrane</keyword>
<evidence type="ECO:0000313" key="4">
    <source>
        <dbReference type="Proteomes" id="UP000077315"/>
    </source>
</evidence>
<feature type="transmembrane region" description="Helical" evidence="2">
    <location>
        <begin position="91"/>
        <end position="109"/>
    </location>
</feature>
<feature type="region of interest" description="Disordered" evidence="1">
    <location>
        <begin position="47"/>
        <end position="67"/>
    </location>
</feature>
<proteinExistence type="predicted"/>
<keyword evidence="4" id="KW-1185">Reference proteome</keyword>
<dbReference type="EMBL" id="KV440978">
    <property type="protein sequence ID" value="OAD75169.1"/>
    <property type="molecule type" value="Genomic_DNA"/>
</dbReference>
<protein>
    <submittedName>
        <fullName evidence="3">Uncharacterized protein</fullName>
    </submittedName>
</protein>
<dbReference type="Proteomes" id="UP000077315">
    <property type="component" value="Unassembled WGS sequence"/>
</dbReference>
<dbReference type="VEuPathDB" id="FungiDB:PHYBLDRAFT_167487"/>
<dbReference type="AlphaFoldDB" id="A0A167N6T9"/>
<dbReference type="OrthoDB" id="2446850at2759"/>
<evidence type="ECO:0000313" key="3">
    <source>
        <dbReference type="EMBL" id="OAD75169.1"/>
    </source>
</evidence>
<dbReference type="InParanoid" id="A0A167N6T9"/>
<feature type="transmembrane region" description="Helical" evidence="2">
    <location>
        <begin position="144"/>
        <end position="162"/>
    </location>
</feature>
<keyword evidence="2" id="KW-0812">Transmembrane</keyword>
<keyword evidence="2" id="KW-1133">Transmembrane helix</keyword>
<name>A0A167N6T9_PHYB8</name>
<reference evidence="4" key="1">
    <citation type="submission" date="2015-06" db="EMBL/GenBank/DDBJ databases">
        <title>Expansion of signal transduction pathways in fungi by whole-genome duplication.</title>
        <authorList>
            <consortium name="DOE Joint Genome Institute"/>
            <person name="Corrochano L.M."/>
            <person name="Kuo A."/>
            <person name="Marcet-Houben M."/>
            <person name="Polaino S."/>
            <person name="Salamov A."/>
            <person name="Villalobos J.M."/>
            <person name="Alvarez M.I."/>
            <person name="Avalos J."/>
            <person name="Benito E.P."/>
            <person name="Benoit I."/>
            <person name="Burger G."/>
            <person name="Camino L.P."/>
            <person name="Canovas D."/>
            <person name="Cerda-Olmedo E."/>
            <person name="Cheng J.-F."/>
            <person name="Dominguez A."/>
            <person name="Elias M."/>
            <person name="Eslava A.P."/>
            <person name="Glaser F."/>
            <person name="Grimwood J."/>
            <person name="Gutierrez G."/>
            <person name="Heitman J."/>
            <person name="Henrissat B."/>
            <person name="Iturriaga E.A."/>
            <person name="Lang B.F."/>
            <person name="Lavin J.L."/>
            <person name="Lee S."/>
            <person name="Li W."/>
            <person name="Lindquist E."/>
            <person name="Lopez-Garcia S."/>
            <person name="Luque E.M."/>
            <person name="Marcos A.T."/>
            <person name="Martin J."/>
            <person name="McCluskey K."/>
            <person name="Medina H.R."/>
            <person name="Miralles-Duran A."/>
            <person name="Miyazaki A."/>
            <person name="Munoz-Torres E."/>
            <person name="Oguiza J.A."/>
            <person name="Ohm R."/>
            <person name="Olmedo M."/>
            <person name="Orejas M."/>
            <person name="Ortiz-Castellanos L."/>
            <person name="Pisabarro A.G."/>
            <person name="Rodriguez-Romero J."/>
            <person name="Ruiz-Herrera J."/>
            <person name="Ruiz-Vazquez R."/>
            <person name="Sanz C."/>
            <person name="Schackwitz W."/>
            <person name="Schmutz J."/>
            <person name="Shahriari M."/>
            <person name="Shelest E."/>
            <person name="Silva-Franco F."/>
            <person name="Soanes D."/>
            <person name="Syed K."/>
            <person name="Tagua V.G."/>
            <person name="Talbot N.J."/>
            <person name="Thon M."/>
            <person name="De vries R.P."/>
            <person name="Wiebenga A."/>
            <person name="Yadav J.S."/>
            <person name="Braun E.L."/>
            <person name="Baker S."/>
            <person name="Garre V."/>
            <person name="Horwitz B."/>
            <person name="Torres-Martinez S."/>
            <person name="Idnurm A."/>
            <person name="Herrera-Estrella A."/>
            <person name="Gabaldon T."/>
            <person name="Grigoriev I.V."/>
        </authorList>
    </citation>
    <scope>NUCLEOTIDE SEQUENCE [LARGE SCALE GENOMIC DNA]</scope>
    <source>
        <strain evidence="4">NRRL 1555(-)</strain>
    </source>
</reference>
<sequence>MSIKNGLTVDTFTQQGHVRTAWIAYFTLFVFWGLFYCLRHLSKAERNHGPGPEHDIEGRHTTEERHGSSEKVPAWKLKNGFHSPLKRAHRLAFENMMLLLTVLVLDTFGSGSGRAVMIIAWIYVGFTILISLTELMIDNRYYRFMYSLMFYGLTLAIGGLAFKQGW</sequence>
<organism evidence="3 4">
    <name type="scientific">Phycomyces blakesleeanus (strain ATCC 8743b / DSM 1359 / FGSC 10004 / NBRC 33097 / NRRL 1555)</name>
    <dbReference type="NCBI Taxonomy" id="763407"/>
    <lineage>
        <taxon>Eukaryota</taxon>
        <taxon>Fungi</taxon>
        <taxon>Fungi incertae sedis</taxon>
        <taxon>Mucoromycota</taxon>
        <taxon>Mucoromycotina</taxon>
        <taxon>Mucoromycetes</taxon>
        <taxon>Mucorales</taxon>
        <taxon>Phycomycetaceae</taxon>
        <taxon>Phycomyces</taxon>
    </lineage>
</organism>
<accession>A0A167N6T9</accession>
<evidence type="ECO:0000256" key="2">
    <source>
        <dbReference type="SAM" id="Phobius"/>
    </source>
</evidence>
<dbReference type="GeneID" id="28996555"/>
<feature type="transmembrane region" description="Helical" evidence="2">
    <location>
        <begin position="20"/>
        <end position="38"/>
    </location>
</feature>
<gene>
    <name evidence="3" type="ORF">PHYBLDRAFT_167487</name>
</gene>
<evidence type="ECO:0000256" key="1">
    <source>
        <dbReference type="SAM" id="MobiDB-lite"/>
    </source>
</evidence>